<dbReference type="GO" id="GO:0004673">
    <property type="term" value="F:protein histidine kinase activity"/>
    <property type="evidence" value="ECO:0007669"/>
    <property type="project" value="UniProtKB-EC"/>
</dbReference>
<dbReference type="EC" id="2.7.13.3" evidence="2"/>
<evidence type="ECO:0000313" key="14">
    <source>
        <dbReference type="Proteomes" id="UP000307602"/>
    </source>
</evidence>
<comment type="catalytic activity">
    <reaction evidence="1">
        <text>ATP + protein L-histidine = ADP + protein N-phospho-L-histidine.</text>
        <dbReference type="EC" id="2.7.13.3"/>
    </reaction>
</comment>
<evidence type="ECO:0000256" key="1">
    <source>
        <dbReference type="ARBA" id="ARBA00000085"/>
    </source>
</evidence>
<dbReference type="Gene3D" id="3.30.450.20">
    <property type="entry name" value="PAS domain"/>
    <property type="match status" value="1"/>
</dbReference>
<dbReference type="OrthoDB" id="9781208at2"/>
<dbReference type="CDD" id="cd00130">
    <property type="entry name" value="PAS"/>
    <property type="match status" value="1"/>
</dbReference>
<dbReference type="Proteomes" id="UP000307602">
    <property type="component" value="Unassembled WGS sequence"/>
</dbReference>
<keyword evidence="14" id="KW-1185">Reference proteome</keyword>
<dbReference type="Gene3D" id="3.30.565.10">
    <property type="entry name" value="Histidine kinase-like ATPase, C-terminal domain"/>
    <property type="match status" value="1"/>
</dbReference>
<dbReference type="SMART" id="SM00091">
    <property type="entry name" value="PAS"/>
    <property type="match status" value="1"/>
</dbReference>
<comment type="caution">
    <text evidence="13">The sequence shown here is derived from an EMBL/GenBank/DDBJ whole genome shotgun (WGS) entry which is preliminary data.</text>
</comment>
<dbReference type="InterPro" id="IPR003594">
    <property type="entry name" value="HATPase_dom"/>
</dbReference>
<dbReference type="SMART" id="SM00387">
    <property type="entry name" value="HATPase_c"/>
    <property type="match status" value="1"/>
</dbReference>
<dbReference type="PANTHER" id="PTHR43065">
    <property type="entry name" value="SENSOR HISTIDINE KINASE"/>
    <property type="match status" value="1"/>
</dbReference>
<evidence type="ECO:0000256" key="8">
    <source>
        <dbReference type="ARBA" id="ARBA00023012"/>
    </source>
</evidence>
<keyword evidence="10" id="KW-0812">Transmembrane</keyword>
<dbReference type="RefSeq" id="WP_135874503.1">
    <property type="nucleotide sequence ID" value="NZ_SRSO01000001.1"/>
</dbReference>
<evidence type="ECO:0000256" key="3">
    <source>
        <dbReference type="ARBA" id="ARBA00022553"/>
    </source>
</evidence>
<feature type="domain" description="Histidine kinase" evidence="11">
    <location>
        <begin position="225"/>
        <end position="434"/>
    </location>
</feature>
<organism evidence="13 14">
    <name type="scientific">Flavivirga rizhaonensis</name>
    <dbReference type="NCBI Taxonomy" id="2559571"/>
    <lineage>
        <taxon>Bacteria</taxon>
        <taxon>Pseudomonadati</taxon>
        <taxon>Bacteroidota</taxon>
        <taxon>Flavobacteriia</taxon>
        <taxon>Flavobacteriales</taxon>
        <taxon>Flavobacteriaceae</taxon>
        <taxon>Flavivirga</taxon>
    </lineage>
</organism>
<dbReference type="EMBL" id="SRSO01000001">
    <property type="protein sequence ID" value="TGV04701.1"/>
    <property type="molecule type" value="Genomic_DNA"/>
</dbReference>
<proteinExistence type="predicted"/>
<evidence type="ECO:0000256" key="7">
    <source>
        <dbReference type="ARBA" id="ARBA00022840"/>
    </source>
</evidence>
<keyword evidence="3" id="KW-0597">Phosphoprotein</keyword>
<dbReference type="InterPro" id="IPR049553">
    <property type="entry name" value="GdpP-like_PAS"/>
</dbReference>
<keyword evidence="4" id="KW-0808">Transferase</keyword>
<dbReference type="Pfam" id="PF02518">
    <property type="entry name" value="HATPase_c"/>
    <property type="match status" value="1"/>
</dbReference>
<accession>A0A4S1E1X8</accession>
<protein>
    <recommendedName>
        <fullName evidence="2">histidine kinase</fullName>
        <ecNumber evidence="2">2.7.13.3</ecNumber>
    </recommendedName>
</protein>
<dbReference type="InterPro" id="IPR036890">
    <property type="entry name" value="HATPase_C_sf"/>
</dbReference>
<dbReference type="InterPro" id="IPR004358">
    <property type="entry name" value="Sig_transdc_His_kin-like_C"/>
</dbReference>
<dbReference type="GO" id="GO:0005524">
    <property type="term" value="F:ATP binding"/>
    <property type="evidence" value="ECO:0007669"/>
    <property type="project" value="UniProtKB-KW"/>
</dbReference>
<keyword evidence="10" id="KW-0472">Membrane</keyword>
<name>A0A4S1E1X8_9FLAO</name>
<keyword evidence="7" id="KW-0067">ATP-binding</keyword>
<evidence type="ECO:0000313" key="13">
    <source>
        <dbReference type="EMBL" id="TGV04701.1"/>
    </source>
</evidence>
<dbReference type="InterPro" id="IPR000014">
    <property type="entry name" value="PAS"/>
</dbReference>
<feature type="domain" description="PAS" evidence="12">
    <location>
        <begin position="109"/>
        <end position="154"/>
    </location>
</feature>
<dbReference type="PROSITE" id="PS50109">
    <property type="entry name" value="HIS_KIN"/>
    <property type="match status" value="1"/>
</dbReference>
<evidence type="ECO:0000259" key="11">
    <source>
        <dbReference type="PROSITE" id="PS50109"/>
    </source>
</evidence>
<evidence type="ECO:0000256" key="2">
    <source>
        <dbReference type="ARBA" id="ARBA00012438"/>
    </source>
</evidence>
<evidence type="ECO:0000256" key="5">
    <source>
        <dbReference type="ARBA" id="ARBA00022741"/>
    </source>
</evidence>
<evidence type="ECO:0000259" key="12">
    <source>
        <dbReference type="PROSITE" id="PS50112"/>
    </source>
</evidence>
<evidence type="ECO:0000256" key="4">
    <source>
        <dbReference type="ARBA" id="ARBA00022679"/>
    </source>
</evidence>
<reference evidence="13 14" key="1">
    <citation type="submission" date="2019-04" db="EMBL/GenBank/DDBJ databases">
        <authorList>
            <person name="Liu A."/>
        </authorList>
    </citation>
    <scope>NUCLEOTIDE SEQUENCE [LARGE SCALE GENOMIC DNA]</scope>
    <source>
        <strain evidence="13 14">RZ03</strain>
    </source>
</reference>
<keyword evidence="6" id="KW-0418">Kinase</keyword>
<keyword evidence="8" id="KW-0902">Two-component regulatory system</keyword>
<dbReference type="AlphaFoldDB" id="A0A4S1E1X8"/>
<dbReference type="InterPro" id="IPR005467">
    <property type="entry name" value="His_kinase_dom"/>
</dbReference>
<dbReference type="NCBIfam" id="TIGR00229">
    <property type="entry name" value="sensory_box"/>
    <property type="match status" value="1"/>
</dbReference>
<keyword evidence="10" id="KW-1133">Transmembrane helix</keyword>
<evidence type="ECO:0000256" key="9">
    <source>
        <dbReference type="SAM" id="Coils"/>
    </source>
</evidence>
<evidence type="ECO:0000256" key="10">
    <source>
        <dbReference type="SAM" id="Phobius"/>
    </source>
</evidence>
<sequence length="439" mass="50377">MKIKHQLFLLLFVLNLLLGILIVLLFMERPLLLIFGEIGLLITIVFSIIVYNKTRKPIDLVVTGTELIKDNDYSNTFVPLKSNELDSMVAVYNNMIEKLRDERVLQKEQYHFLDKIIKASPVGIILMDLNKNINSINPSAEKIIRLKNDEVVGKKVNEIDHLIFHEIDQMDKEESVITISGIQNIRCQKSHFIDQGHTRYFIFIEEITNVTLETEKKAYEKVIRMMSHEINNSIGPINSILESTLNYEKFLNEEDRKEFNNVINVAIKRNKSLNNFTANFANFVKIPPPDMSSCNLNELLINQKSLLEKHNNNKTSTEWKLSETPVTILADGTQIEQVVHNIYINAVEAIKENGTISIETSSSPLRLIISNNGKKIPDNIKNKLFTPFFSTKNDGQGIGLMLIREVLRNHGYKFSLETDTDGITKFTINFDTSETRTNY</sequence>
<dbReference type="InterPro" id="IPR035965">
    <property type="entry name" value="PAS-like_dom_sf"/>
</dbReference>
<dbReference type="SUPFAM" id="SSF55785">
    <property type="entry name" value="PYP-like sensor domain (PAS domain)"/>
    <property type="match status" value="1"/>
</dbReference>
<evidence type="ECO:0000256" key="6">
    <source>
        <dbReference type="ARBA" id="ARBA00022777"/>
    </source>
</evidence>
<dbReference type="Pfam" id="PF21370">
    <property type="entry name" value="PAS_GdpP"/>
    <property type="match status" value="1"/>
</dbReference>
<feature type="transmembrane region" description="Helical" evidence="10">
    <location>
        <begin position="7"/>
        <end position="26"/>
    </location>
</feature>
<feature type="coiled-coil region" evidence="9">
    <location>
        <begin position="82"/>
        <end position="109"/>
    </location>
</feature>
<dbReference type="PRINTS" id="PR00344">
    <property type="entry name" value="BCTRLSENSOR"/>
</dbReference>
<dbReference type="SUPFAM" id="SSF55874">
    <property type="entry name" value="ATPase domain of HSP90 chaperone/DNA topoisomerase II/histidine kinase"/>
    <property type="match status" value="1"/>
</dbReference>
<dbReference type="PROSITE" id="PS50112">
    <property type="entry name" value="PAS"/>
    <property type="match status" value="1"/>
</dbReference>
<gene>
    <name evidence="13" type="ORF">EM932_00825</name>
</gene>
<dbReference type="Gene3D" id="6.10.340.10">
    <property type="match status" value="1"/>
</dbReference>
<keyword evidence="9" id="KW-0175">Coiled coil</keyword>
<keyword evidence="5" id="KW-0547">Nucleotide-binding</keyword>
<feature type="transmembrane region" description="Helical" evidence="10">
    <location>
        <begin position="32"/>
        <end position="51"/>
    </location>
</feature>
<dbReference type="GO" id="GO:0000160">
    <property type="term" value="P:phosphorelay signal transduction system"/>
    <property type="evidence" value="ECO:0007669"/>
    <property type="project" value="UniProtKB-KW"/>
</dbReference>
<dbReference type="PANTHER" id="PTHR43065:SF10">
    <property type="entry name" value="PEROXIDE STRESS-ACTIVATED HISTIDINE KINASE MAK3"/>
    <property type="match status" value="1"/>
</dbReference>